<evidence type="ECO:0000313" key="3">
    <source>
        <dbReference type="Proteomes" id="UP000575083"/>
    </source>
</evidence>
<dbReference type="Proteomes" id="UP000575083">
    <property type="component" value="Unassembled WGS sequence"/>
</dbReference>
<sequence>MPLLASLPPEVMLALGLAVQAICAVGIFLAGRWRALALYALLVPLFWAAPFVLASGHCLACLDGVLYLPVGFLCVVCMRRFAFVPARPTRPTQPPTDP</sequence>
<protein>
    <submittedName>
        <fullName evidence="2">Uncharacterized protein</fullName>
    </submittedName>
</protein>
<accession>A0A7X0PEH1</accession>
<dbReference type="EMBL" id="JACHLK010000004">
    <property type="protein sequence ID" value="MBB6560077.1"/>
    <property type="molecule type" value="Genomic_DNA"/>
</dbReference>
<evidence type="ECO:0000256" key="1">
    <source>
        <dbReference type="SAM" id="Phobius"/>
    </source>
</evidence>
<comment type="caution">
    <text evidence="2">The sequence shown here is derived from an EMBL/GenBank/DDBJ whole genome shotgun (WGS) entry which is preliminary data.</text>
</comment>
<keyword evidence="1" id="KW-1133">Transmembrane helix</keyword>
<evidence type="ECO:0000313" key="2">
    <source>
        <dbReference type="EMBL" id="MBB6560077.1"/>
    </source>
</evidence>
<proteinExistence type="predicted"/>
<organism evidence="2 3">
    <name type="scientific">Acidovorax soli</name>
    <dbReference type="NCBI Taxonomy" id="592050"/>
    <lineage>
        <taxon>Bacteria</taxon>
        <taxon>Pseudomonadati</taxon>
        <taxon>Pseudomonadota</taxon>
        <taxon>Betaproteobacteria</taxon>
        <taxon>Burkholderiales</taxon>
        <taxon>Comamonadaceae</taxon>
        <taxon>Acidovorax</taxon>
    </lineage>
</organism>
<feature type="transmembrane region" description="Helical" evidence="1">
    <location>
        <begin position="36"/>
        <end position="53"/>
    </location>
</feature>
<keyword evidence="1" id="KW-0472">Membrane</keyword>
<reference evidence="2 3" key="1">
    <citation type="submission" date="2020-08" db="EMBL/GenBank/DDBJ databases">
        <title>Functional genomics of gut bacteria from endangered species of beetles.</title>
        <authorList>
            <person name="Carlos-Shanley C."/>
        </authorList>
    </citation>
    <scope>NUCLEOTIDE SEQUENCE [LARGE SCALE GENOMIC DNA]</scope>
    <source>
        <strain evidence="2 3">S00198</strain>
    </source>
</reference>
<gene>
    <name evidence="2" type="ORF">HNP48_002749</name>
</gene>
<dbReference type="RefSeq" id="WP_184857690.1">
    <property type="nucleotide sequence ID" value="NZ_JACHLK010000004.1"/>
</dbReference>
<keyword evidence="1" id="KW-0812">Transmembrane</keyword>
<keyword evidence="3" id="KW-1185">Reference proteome</keyword>
<name>A0A7X0PEH1_9BURK</name>
<feature type="transmembrane region" description="Helical" evidence="1">
    <location>
        <begin position="65"/>
        <end position="82"/>
    </location>
</feature>
<dbReference type="AlphaFoldDB" id="A0A7X0PEH1"/>
<feature type="transmembrane region" description="Helical" evidence="1">
    <location>
        <begin position="12"/>
        <end position="29"/>
    </location>
</feature>